<dbReference type="InterPro" id="IPR001810">
    <property type="entry name" value="F-box_dom"/>
</dbReference>
<dbReference type="Proteomes" id="UP000636709">
    <property type="component" value="Unassembled WGS sequence"/>
</dbReference>
<dbReference type="InterPro" id="IPR036047">
    <property type="entry name" value="F-box-like_dom_sf"/>
</dbReference>
<dbReference type="OrthoDB" id="670864at2759"/>
<feature type="domain" description="F-box" evidence="1">
    <location>
        <begin position="18"/>
        <end position="58"/>
    </location>
</feature>
<keyword evidence="3" id="KW-1185">Reference proteome</keyword>
<dbReference type="PANTHER" id="PTHR31672:SF2">
    <property type="entry name" value="F-BOX DOMAIN-CONTAINING PROTEIN"/>
    <property type="match status" value="1"/>
</dbReference>
<accession>A0A835F331</accession>
<dbReference type="SUPFAM" id="SSF81383">
    <property type="entry name" value="F-box domain"/>
    <property type="match status" value="1"/>
</dbReference>
<protein>
    <recommendedName>
        <fullName evidence="1">F-box domain-containing protein</fullName>
    </recommendedName>
</protein>
<dbReference type="Pfam" id="PF07734">
    <property type="entry name" value="FBA_1"/>
    <property type="match status" value="1"/>
</dbReference>
<dbReference type="CDD" id="cd22157">
    <property type="entry name" value="F-box_AtFBW1-like"/>
    <property type="match status" value="1"/>
</dbReference>
<dbReference type="InterPro" id="IPR050796">
    <property type="entry name" value="SCF_F-box_component"/>
</dbReference>
<evidence type="ECO:0000313" key="2">
    <source>
        <dbReference type="EMBL" id="KAF8726876.1"/>
    </source>
</evidence>
<dbReference type="InterPro" id="IPR006527">
    <property type="entry name" value="F-box-assoc_dom_typ1"/>
</dbReference>
<sequence>MAATRAEEAPVITSHHQLNDDVVTEILLRLPSTSVLRFRAVSRAWRAITTRPDFLAAHARRRPLELIVAEGLGGALHAVPLDDGLDVDARTIRCLLPSTPRAAHLIASCDGLLLLEVRGHAINNVERLLVCNPVTRQWTSVPLPRSGHTLTRACGFYPHSPSGEHRLLFLTNDDERGGMGTSASHYVRSLEAGETRVLGPAAATVHMFTLTPRALQYRGNLHWVEHPEAEEAQEIVVFDTVQETFRRMPRPPVGSFYDATDLFLLETAQGMLAVAAMRWGSVDIWVMEDYNNGQSWTRRHRIDLPPPLRHVGWVVMTWQNALLSGYSPSDVAVLYDMTEKKVVLKQMQLRCTDHLTGHVFRESLQRHAFFDVQQEQP</sequence>
<proteinExistence type="predicted"/>
<gene>
    <name evidence="2" type="ORF">HU200_019356</name>
</gene>
<dbReference type="InterPro" id="IPR017451">
    <property type="entry name" value="F-box-assoc_interact_dom"/>
</dbReference>
<dbReference type="Pfam" id="PF00646">
    <property type="entry name" value="F-box"/>
    <property type="match status" value="1"/>
</dbReference>
<dbReference type="Gene3D" id="1.20.1280.50">
    <property type="match status" value="1"/>
</dbReference>
<evidence type="ECO:0000313" key="3">
    <source>
        <dbReference type="Proteomes" id="UP000636709"/>
    </source>
</evidence>
<dbReference type="NCBIfam" id="TIGR01640">
    <property type="entry name" value="F_box_assoc_1"/>
    <property type="match status" value="1"/>
</dbReference>
<dbReference type="SMART" id="SM00256">
    <property type="entry name" value="FBOX"/>
    <property type="match status" value="1"/>
</dbReference>
<dbReference type="EMBL" id="JACEFO010001646">
    <property type="protein sequence ID" value="KAF8726876.1"/>
    <property type="molecule type" value="Genomic_DNA"/>
</dbReference>
<evidence type="ECO:0000259" key="1">
    <source>
        <dbReference type="SMART" id="SM00256"/>
    </source>
</evidence>
<name>A0A835F331_9POAL</name>
<reference evidence="2" key="1">
    <citation type="submission" date="2020-07" db="EMBL/GenBank/DDBJ databases">
        <title>Genome sequence and genetic diversity analysis of an under-domesticated orphan crop, white fonio (Digitaria exilis).</title>
        <authorList>
            <person name="Bennetzen J.L."/>
            <person name="Chen S."/>
            <person name="Ma X."/>
            <person name="Wang X."/>
            <person name="Yssel A.E.J."/>
            <person name="Chaluvadi S.R."/>
            <person name="Johnson M."/>
            <person name="Gangashetty P."/>
            <person name="Hamidou F."/>
            <person name="Sanogo M.D."/>
            <person name="Zwaenepoel A."/>
            <person name="Wallace J."/>
            <person name="Van De Peer Y."/>
            <person name="Van Deynze A."/>
        </authorList>
    </citation>
    <scope>NUCLEOTIDE SEQUENCE</scope>
    <source>
        <tissue evidence="2">Leaves</tissue>
    </source>
</reference>
<organism evidence="2 3">
    <name type="scientific">Digitaria exilis</name>
    <dbReference type="NCBI Taxonomy" id="1010633"/>
    <lineage>
        <taxon>Eukaryota</taxon>
        <taxon>Viridiplantae</taxon>
        <taxon>Streptophyta</taxon>
        <taxon>Embryophyta</taxon>
        <taxon>Tracheophyta</taxon>
        <taxon>Spermatophyta</taxon>
        <taxon>Magnoliopsida</taxon>
        <taxon>Liliopsida</taxon>
        <taxon>Poales</taxon>
        <taxon>Poaceae</taxon>
        <taxon>PACMAD clade</taxon>
        <taxon>Panicoideae</taxon>
        <taxon>Panicodae</taxon>
        <taxon>Paniceae</taxon>
        <taxon>Anthephorinae</taxon>
        <taxon>Digitaria</taxon>
    </lineage>
</organism>
<dbReference type="AlphaFoldDB" id="A0A835F331"/>
<comment type="caution">
    <text evidence="2">The sequence shown here is derived from an EMBL/GenBank/DDBJ whole genome shotgun (WGS) entry which is preliminary data.</text>
</comment>
<dbReference type="PANTHER" id="PTHR31672">
    <property type="entry name" value="BNACNNG10540D PROTEIN"/>
    <property type="match status" value="1"/>
</dbReference>